<reference evidence="3 4" key="1">
    <citation type="submission" date="2017-08" db="EMBL/GenBank/DDBJ databases">
        <title>Infants hospitalized years apart are colonized by the same room-sourced microbial strains.</title>
        <authorList>
            <person name="Brooks B."/>
            <person name="Olm M.R."/>
            <person name="Firek B.A."/>
            <person name="Baker R."/>
            <person name="Thomas B.C."/>
            <person name="Morowitz M.J."/>
            <person name="Banfield J.F."/>
        </authorList>
    </citation>
    <scope>NUCLEOTIDE SEQUENCE [LARGE SCALE GENOMIC DNA]</scope>
    <source>
        <strain evidence="3">S2_003_000_R2_4</strain>
    </source>
</reference>
<name>A0A2W5WZG3_9CAUL</name>
<evidence type="ECO:0000256" key="1">
    <source>
        <dbReference type="SAM" id="MobiDB-lite"/>
    </source>
</evidence>
<feature type="chain" id="PRO_5016023570" description="Lipoprotein" evidence="2">
    <location>
        <begin position="21"/>
        <end position="139"/>
    </location>
</feature>
<dbReference type="RefSeq" id="WP_304278751.1">
    <property type="nucleotide sequence ID" value="NZ_QFQZ01000040.1"/>
</dbReference>
<organism evidence="3 4">
    <name type="scientific">Caulobacter segnis</name>
    <dbReference type="NCBI Taxonomy" id="88688"/>
    <lineage>
        <taxon>Bacteria</taxon>
        <taxon>Pseudomonadati</taxon>
        <taxon>Pseudomonadota</taxon>
        <taxon>Alphaproteobacteria</taxon>
        <taxon>Caulobacterales</taxon>
        <taxon>Caulobacteraceae</taxon>
        <taxon>Caulobacter</taxon>
    </lineage>
</organism>
<dbReference type="Proteomes" id="UP000249393">
    <property type="component" value="Unassembled WGS sequence"/>
</dbReference>
<evidence type="ECO:0008006" key="5">
    <source>
        <dbReference type="Google" id="ProtNLM"/>
    </source>
</evidence>
<gene>
    <name evidence="3" type="ORF">DI526_13335</name>
</gene>
<evidence type="ECO:0000313" key="3">
    <source>
        <dbReference type="EMBL" id="PZR33544.1"/>
    </source>
</evidence>
<dbReference type="PROSITE" id="PS51257">
    <property type="entry name" value="PROKAR_LIPOPROTEIN"/>
    <property type="match status" value="1"/>
</dbReference>
<feature type="region of interest" description="Disordered" evidence="1">
    <location>
        <begin position="119"/>
        <end position="139"/>
    </location>
</feature>
<protein>
    <recommendedName>
        <fullName evidence="5">Lipoprotein</fullName>
    </recommendedName>
</protein>
<sequence>MRVWFVGAAAAAGLVAFGLAGCSDGGAKTKVAQANQVVVEGTPVTASGCVRPVEKTNCLVVKGRGGGYYDISSASPAPDLSKGVAVSLRGTDRGKNTQCGRQLTDVKWSYLGIQCGATAPSTASTATDKDAKGKTEKAG</sequence>
<feature type="compositionally biased region" description="Basic and acidic residues" evidence="1">
    <location>
        <begin position="127"/>
        <end position="139"/>
    </location>
</feature>
<dbReference type="AlphaFoldDB" id="A0A2W5WZG3"/>
<evidence type="ECO:0000313" key="4">
    <source>
        <dbReference type="Proteomes" id="UP000249393"/>
    </source>
</evidence>
<evidence type="ECO:0000256" key="2">
    <source>
        <dbReference type="SAM" id="SignalP"/>
    </source>
</evidence>
<proteinExistence type="predicted"/>
<feature type="signal peptide" evidence="2">
    <location>
        <begin position="1"/>
        <end position="20"/>
    </location>
</feature>
<keyword evidence="2" id="KW-0732">Signal</keyword>
<dbReference type="EMBL" id="QFQZ01000040">
    <property type="protein sequence ID" value="PZR33544.1"/>
    <property type="molecule type" value="Genomic_DNA"/>
</dbReference>
<accession>A0A2W5WZG3</accession>
<comment type="caution">
    <text evidence="3">The sequence shown here is derived from an EMBL/GenBank/DDBJ whole genome shotgun (WGS) entry which is preliminary data.</text>
</comment>